<feature type="compositionally biased region" description="Pro residues" evidence="1">
    <location>
        <begin position="123"/>
        <end position="132"/>
    </location>
</feature>
<organism evidence="2 3">
    <name type="scientific">Chelonia mydas</name>
    <name type="common">Green sea-turtle</name>
    <name type="synonym">Chelonia agassizi</name>
    <dbReference type="NCBI Taxonomy" id="8469"/>
    <lineage>
        <taxon>Eukaryota</taxon>
        <taxon>Metazoa</taxon>
        <taxon>Chordata</taxon>
        <taxon>Craniata</taxon>
        <taxon>Vertebrata</taxon>
        <taxon>Euteleostomi</taxon>
        <taxon>Archelosauria</taxon>
        <taxon>Testudinata</taxon>
        <taxon>Testudines</taxon>
        <taxon>Cryptodira</taxon>
        <taxon>Durocryptodira</taxon>
        <taxon>Americhelydia</taxon>
        <taxon>Chelonioidea</taxon>
        <taxon>Cheloniidae</taxon>
        <taxon>Chelonia</taxon>
    </lineage>
</organism>
<feature type="region of interest" description="Disordered" evidence="1">
    <location>
        <begin position="114"/>
        <end position="159"/>
    </location>
</feature>
<protein>
    <submittedName>
        <fullName evidence="2">Uncharacterized protein</fullName>
    </submittedName>
</protein>
<feature type="compositionally biased region" description="Polar residues" evidence="1">
    <location>
        <begin position="150"/>
        <end position="159"/>
    </location>
</feature>
<dbReference type="Proteomes" id="UP000031443">
    <property type="component" value="Unassembled WGS sequence"/>
</dbReference>
<dbReference type="EMBL" id="KB495293">
    <property type="protein sequence ID" value="EMP41282.1"/>
    <property type="molecule type" value="Genomic_DNA"/>
</dbReference>
<keyword evidence="3" id="KW-1185">Reference proteome</keyword>
<evidence type="ECO:0000256" key="1">
    <source>
        <dbReference type="SAM" id="MobiDB-lite"/>
    </source>
</evidence>
<name>M7CJQ9_CHEMY</name>
<sequence length="159" mass="17659">MICGLEDQLRKDSDVSGARYYYESNPMTTRLKKQVKFLKSDCNTDFKKILLIRQNLTTLMYEKCQFQVLQDFQTEHMLMNNFMRPASPPTGPDAFLHDRKNRPGKLRTIVEGAGHRGCGTELPPDPSVPPPNTTTTVTAPLPSVPAGNLPSASGFSCSP</sequence>
<proteinExistence type="predicted"/>
<gene>
    <name evidence="2" type="ORF">UY3_01518</name>
</gene>
<evidence type="ECO:0000313" key="3">
    <source>
        <dbReference type="Proteomes" id="UP000031443"/>
    </source>
</evidence>
<dbReference type="AlphaFoldDB" id="M7CJQ9"/>
<reference evidence="3" key="1">
    <citation type="journal article" date="2013" name="Nat. Genet.">
        <title>The draft genomes of soft-shell turtle and green sea turtle yield insights into the development and evolution of the turtle-specific body plan.</title>
        <authorList>
            <person name="Wang Z."/>
            <person name="Pascual-Anaya J."/>
            <person name="Zadissa A."/>
            <person name="Li W."/>
            <person name="Niimura Y."/>
            <person name="Huang Z."/>
            <person name="Li C."/>
            <person name="White S."/>
            <person name="Xiong Z."/>
            <person name="Fang D."/>
            <person name="Wang B."/>
            <person name="Ming Y."/>
            <person name="Chen Y."/>
            <person name="Zheng Y."/>
            <person name="Kuraku S."/>
            <person name="Pignatelli M."/>
            <person name="Herrero J."/>
            <person name="Beal K."/>
            <person name="Nozawa M."/>
            <person name="Li Q."/>
            <person name="Wang J."/>
            <person name="Zhang H."/>
            <person name="Yu L."/>
            <person name="Shigenobu S."/>
            <person name="Wang J."/>
            <person name="Liu J."/>
            <person name="Flicek P."/>
            <person name="Searle S."/>
            <person name="Wang J."/>
            <person name="Kuratani S."/>
            <person name="Yin Y."/>
            <person name="Aken B."/>
            <person name="Zhang G."/>
            <person name="Irie N."/>
        </authorList>
    </citation>
    <scope>NUCLEOTIDE SEQUENCE [LARGE SCALE GENOMIC DNA]</scope>
</reference>
<evidence type="ECO:0000313" key="2">
    <source>
        <dbReference type="EMBL" id="EMP41282.1"/>
    </source>
</evidence>
<feature type="compositionally biased region" description="Low complexity" evidence="1">
    <location>
        <begin position="133"/>
        <end position="146"/>
    </location>
</feature>
<accession>M7CJQ9</accession>